<evidence type="ECO:0000256" key="7">
    <source>
        <dbReference type="SAM" id="Phobius"/>
    </source>
</evidence>
<keyword evidence="10" id="KW-1185">Reference proteome</keyword>
<evidence type="ECO:0000259" key="8">
    <source>
        <dbReference type="Pfam" id="PF00892"/>
    </source>
</evidence>
<comment type="caution">
    <text evidence="9">The sequence shown here is derived from an EMBL/GenBank/DDBJ whole genome shotgun (WGS) entry which is preliminary data.</text>
</comment>
<evidence type="ECO:0000256" key="5">
    <source>
        <dbReference type="ARBA" id="ARBA00022989"/>
    </source>
</evidence>
<feature type="transmembrane region" description="Helical" evidence="7">
    <location>
        <begin position="97"/>
        <end position="114"/>
    </location>
</feature>
<feature type="transmembrane region" description="Helical" evidence="7">
    <location>
        <begin position="146"/>
        <end position="165"/>
    </location>
</feature>
<feature type="transmembrane region" description="Helical" evidence="7">
    <location>
        <begin position="67"/>
        <end position="91"/>
    </location>
</feature>
<dbReference type="EMBL" id="JBEGDG010000001">
    <property type="protein sequence ID" value="MEQ6353518.1"/>
    <property type="molecule type" value="Genomic_DNA"/>
</dbReference>
<feature type="transmembrane region" description="Helical" evidence="7">
    <location>
        <begin position="32"/>
        <end position="55"/>
    </location>
</feature>
<keyword evidence="3" id="KW-1003">Cell membrane</keyword>
<keyword evidence="5 7" id="KW-1133">Transmembrane helix</keyword>
<dbReference type="PANTHER" id="PTHR32322:SF18">
    <property type="entry name" value="S-ADENOSYLMETHIONINE_S-ADENOSYLHOMOCYSTEINE TRANSPORTER"/>
    <property type="match status" value="1"/>
</dbReference>
<dbReference type="InterPro" id="IPR050638">
    <property type="entry name" value="AA-Vitamin_Transporters"/>
</dbReference>
<evidence type="ECO:0000256" key="1">
    <source>
        <dbReference type="ARBA" id="ARBA00004651"/>
    </source>
</evidence>
<feature type="transmembrane region" description="Helical" evidence="7">
    <location>
        <begin position="208"/>
        <end position="228"/>
    </location>
</feature>
<feature type="transmembrane region" description="Helical" evidence="7">
    <location>
        <begin position="121"/>
        <end position="140"/>
    </location>
</feature>
<protein>
    <submittedName>
        <fullName evidence="9">DMT family transporter</fullName>
    </submittedName>
</protein>
<feature type="transmembrane region" description="Helical" evidence="7">
    <location>
        <begin position="240"/>
        <end position="257"/>
    </location>
</feature>
<comment type="subcellular location">
    <subcellularLocation>
        <location evidence="1">Cell membrane</location>
        <topology evidence="1">Multi-pass membrane protein</topology>
    </subcellularLocation>
</comment>
<name>A0ABV1MLX3_9BACI</name>
<dbReference type="PANTHER" id="PTHR32322">
    <property type="entry name" value="INNER MEMBRANE TRANSPORTER"/>
    <property type="match status" value="1"/>
</dbReference>
<dbReference type="SUPFAM" id="SSF103481">
    <property type="entry name" value="Multidrug resistance efflux transporter EmrE"/>
    <property type="match status" value="2"/>
</dbReference>
<dbReference type="InterPro" id="IPR000620">
    <property type="entry name" value="EamA_dom"/>
</dbReference>
<dbReference type="InterPro" id="IPR037185">
    <property type="entry name" value="EmrE-like"/>
</dbReference>
<organism evidence="9 10">
    <name type="scientific">Lysinibacillus zambalensis</name>
    <dbReference type="NCBI Taxonomy" id="3160866"/>
    <lineage>
        <taxon>Bacteria</taxon>
        <taxon>Bacillati</taxon>
        <taxon>Bacillota</taxon>
        <taxon>Bacilli</taxon>
        <taxon>Bacillales</taxon>
        <taxon>Bacillaceae</taxon>
        <taxon>Lysinibacillus</taxon>
    </lineage>
</organism>
<sequence>MNIYKFIALLVLTTFLMGSSFAVVKLGLPYSSPLLLAALRFILAGMIMGVIVIALKRPHPATQDGWIKILSIGAFQTAGVMGCIFLSLRTITASESSILTFTNPLLVVIFATIFMKVRYRLYQWCGVLLGIIGVMITMGAQVEIKIGIIFGIFSALFWAIATLLAKKWGVLFDTWVLSAYQMLFGGILLLIASFVLEQPFFTVNVHSLFILFWLSVFSSIVQFAGWYYLLQNSDPGKTSAFLFLAPFFGVLTGWVLLDEPLKLSLVVGGLFIIAGIYLVNRNFAAKSNKNIRGETLNVSLPAKEDRPF</sequence>
<proteinExistence type="inferred from homology"/>
<dbReference type="Proteomes" id="UP001478862">
    <property type="component" value="Unassembled WGS sequence"/>
</dbReference>
<feature type="domain" description="EamA" evidence="8">
    <location>
        <begin position="7"/>
        <end position="138"/>
    </location>
</feature>
<comment type="similarity">
    <text evidence="2">Belongs to the EamA transporter family.</text>
</comment>
<accession>A0ABV1MLX3</accession>
<evidence type="ECO:0000313" key="9">
    <source>
        <dbReference type="EMBL" id="MEQ6353518.1"/>
    </source>
</evidence>
<dbReference type="Pfam" id="PF00892">
    <property type="entry name" value="EamA"/>
    <property type="match status" value="2"/>
</dbReference>
<evidence type="ECO:0000256" key="6">
    <source>
        <dbReference type="ARBA" id="ARBA00023136"/>
    </source>
</evidence>
<feature type="transmembrane region" description="Helical" evidence="7">
    <location>
        <begin position="263"/>
        <end position="280"/>
    </location>
</feature>
<evidence type="ECO:0000256" key="3">
    <source>
        <dbReference type="ARBA" id="ARBA00022475"/>
    </source>
</evidence>
<evidence type="ECO:0000313" key="10">
    <source>
        <dbReference type="Proteomes" id="UP001478862"/>
    </source>
</evidence>
<evidence type="ECO:0000256" key="2">
    <source>
        <dbReference type="ARBA" id="ARBA00007362"/>
    </source>
</evidence>
<evidence type="ECO:0000256" key="4">
    <source>
        <dbReference type="ARBA" id="ARBA00022692"/>
    </source>
</evidence>
<reference evidence="9 10" key="1">
    <citation type="submission" date="2024-06" db="EMBL/GenBank/DDBJ databases">
        <title>Lysinibacillus zambalefons sp. nov., a Novel Firmicute Isolated from the Poon Bato Zambales Hyperalkaline Spring.</title>
        <authorList>
            <person name="Aja J.A."/>
            <person name="Lazaro J.E.H."/>
            <person name="Llorin L.D."/>
            <person name="Lim K.R."/>
            <person name="Teodosio J."/>
            <person name="Dalisay D.S."/>
        </authorList>
    </citation>
    <scope>NUCLEOTIDE SEQUENCE [LARGE SCALE GENOMIC DNA]</scope>
    <source>
        <strain evidence="9 10">M3</strain>
    </source>
</reference>
<dbReference type="RefSeq" id="WP_349658278.1">
    <property type="nucleotide sequence ID" value="NZ_JBEGDG010000001.1"/>
</dbReference>
<feature type="domain" description="EamA" evidence="8">
    <location>
        <begin position="146"/>
        <end position="280"/>
    </location>
</feature>
<feature type="transmembrane region" description="Helical" evidence="7">
    <location>
        <begin position="177"/>
        <end position="196"/>
    </location>
</feature>
<gene>
    <name evidence="9" type="ORF">ABNX05_02700</name>
</gene>
<keyword evidence="4 7" id="KW-0812">Transmembrane</keyword>
<keyword evidence="6 7" id="KW-0472">Membrane</keyword>